<gene>
    <name evidence="8" type="ORF">JCM31447_29170</name>
</gene>
<dbReference type="EMBL" id="AP019368">
    <property type="protein sequence ID" value="BBH54446.1"/>
    <property type="molecule type" value="Genomic_DNA"/>
</dbReference>
<dbReference type="AlphaFoldDB" id="A0A4P2VM59"/>
<dbReference type="Proteomes" id="UP000291236">
    <property type="component" value="Chromosome"/>
</dbReference>
<feature type="transmembrane region" description="Helical" evidence="6">
    <location>
        <begin position="156"/>
        <end position="175"/>
    </location>
</feature>
<evidence type="ECO:0000256" key="6">
    <source>
        <dbReference type="SAM" id="Phobius"/>
    </source>
</evidence>
<dbReference type="InterPro" id="IPR000620">
    <property type="entry name" value="EamA_dom"/>
</dbReference>
<evidence type="ECO:0000313" key="9">
    <source>
        <dbReference type="Proteomes" id="UP000291236"/>
    </source>
</evidence>
<feature type="transmembrane region" description="Helical" evidence="6">
    <location>
        <begin position="130"/>
        <end position="150"/>
    </location>
</feature>
<evidence type="ECO:0000313" key="8">
    <source>
        <dbReference type="EMBL" id="BBH54446.1"/>
    </source>
</evidence>
<feature type="domain" description="EamA" evidence="7">
    <location>
        <begin position="158"/>
        <end position="294"/>
    </location>
</feature>
<dbReference type="Pfam" id="PF00892">
    <property type="entry name" value="EamA"/>
    <property type="match status" value="2"/>
</dbReference>
<evidence type="ECO:0000256" key="1">
    <source>
        <dbReference type="ARBA" id="ARBA00004141"/>
    </source>
</evidence>
<dbReference type="InterPro" id="IPR037185">
    <property type="entry name" value="EmrE-like"/>
</dbReference>
<feature type="transmembrane region" description="Helical" evidence="6">
    <location>
        <begin position="220"/>
        <end position="243"/>
    </location>
</feature>
<dbReference type="GO" id="GO:0016020">
    <property type="term" value="C:membrane"/>
    <property type="evidence" value="ECO:0007669"/>
    <property type="project" value="UniProtKB-SubCell"/>
</dbReference>
<dbReference type="InterPro" id="IPR050638">
    <property type="entry name" value="AA-Vitamin_Transporters"/>
</dbReference>
<dbReference type="OrthoDB" id="9810556at2"/>
<keyword evidence="9" id="KW-1185">Reference proteome</keyword>
<keyword evidence="3 6" id="KW-0812">Transmembrane</keyword>
<evidence type="ECO:0000256" key="2">
    <source>
        <dbReference type="ARBA" id="ARBA00007362"/>
    </source>
</evidence>
<evidence type="ECO:0000259" key="7">
    <source>
        <dbReference type="Pfam" id="PF00892"/>
    </source>
</evidence>
<dbReference type="KEGG" id="sbf:JCM31447_29170"/>
<comment type="subcellular location">
    <subcellularLocation>
        <location evidence="1">Membrane</location>
        <topology evidence="1">Multi-pass membrane protein</topology>
    </subcellularLocation>
</comment>
<dbReference type="PANTHER" id="PTHR32322">
    <property type="entry name" value="INNER MEMBRANE TRANSPORTER"/>
    <property type="match status" value="1"/>
</dbReference>
<feature type="transmembrane region" description="Helical" evidence="6">
    <location>
        <begin position="102"/>
        <end position="123"/>
    </location>
</feature>
<proteinExistence type="inferred from homology"/>
<feature type="transmembrane region" description="Helical" evidence="6">
    <location>
        <begin position="187"/>
        <end position="208"/>
    </location>
</feature>
<feature type="transmembrane region" description="Helical" evidence="6">
    <location>
        <begin position="44"/>
        <end position="62"/>
    </location>
</feature>
<keyword evidence="4 6" id="KW-1133">Transmembrane helix</keyword>
<evidence type="ECO:0000256" key="5">
    <source>
        <dbReference type="ARBA" id="ARBA00023136"/>
    </source>
</evidence>
<evidence type="ECO:0000256" key="4">
    <source>
        <dbReference type="ARBA" id="ARBA00022989"/>
    </source>
</evidence>
<reference evidence="8 9" key="1">
    <citation type="submission" date="2018-12" db="EMBL/GenBank/DDBJ databases">
        <title>Rubrispira sanarue gen. nov., sp., nov., a member of the order Silvanigrellales, isolated from a brackish lake in Hamamatsu Japan.</title>
        <authorList>
            <person name="Maejima Y."/>
            <person name="Iino T."/>
            <person name="Muraguchi Y."/>
            <person name="Fukuda K."/>
            <person name="Nojiri H."/>
            <person name="Ohkuma M."/>
            <person name="Moriuchi R."/>
            <person name="Dohra H."/>
            <person name="Kimbara K."/>
            <person name="Shintani M."/>
        </authorList>
    </citation>
    <scope>NUCLEOTIDE SEQUENCE [LARGE SCALE GENOMIC DNA]</scope>
    <source>
        <strain evidence="8 9">RF1110005</strain>
    </source>
</reference>
<sequence>MLFTFNKMFFKSLLLLVSLGMCWGTGFSIAKFAMESGVTPLGYSFWQSFGPAVFILIVTLLRDKKFPEFSIQHILFYFICGLLGIVLPNITMYFSATHVPSGILGLIVNTSPIITYVLSIFFLLEKFSVYRFLGIIIGFFGLVILFYPKLTIYADFNWMLFALLTPFLLASCTIFMVKLRPVHASSLALSAGMLLASSMIIAPITIMTDNFHIIKFPLDLPNFFIIIEIILSSIGYVIFFELLKIAGPVYYSLVGCIVAMVGLFWGYIIFNETISLTEWLSIVLIILSIYLVSMQKQKEHRIQSDALNKL</sequence>
<feature type="transmembrane region" description="Helical" evidence="6">
    <location>
        <begin position="74"/>
        <end position="96"/>
    </location>
</feature>
<comment type="similarity">
    <text evidence="2">Belongs to the EamA transporter family.</text>
</comment>
<evidence type="ECO:0000256" key="3">
    <source>
        <dbReference type="ARBA" id="ARBA00022692"/>
    </source>
</evidence>
<organism evidence="8 9">
    <name type="scientific">Fluviispira sanaruensis</name>
    <dbReference type="NCBI Taxonomy" id="2493639"/>
    <lineage>
        <taxon>Bacteria</taxon>
        <taxon>Pseudomonadati</taxon>
        <taxon>Bdellovibrionota</taxon>
        <taxon>Oligoflexia</taxon>
        <taxon>Silvanigrellales</taxon>
        <taxon>Silvanigrellaceae</taxon>
        <taxon>Fluviispira</taxon>
    </lineage>
</organism>
<dbReference type="PANTHER" id="PTHR32322:SF2">
    <property type="entry name" value="EAMA DOMAIN-CONTAINING PROTEIN"/>
    <property type="match status" value="1"/>
</dbReference>
<feature type="transmembrane region" description="Helical" evidence="6">
    <location>
        <begin position="250"/>
        <end position="270"/>
    </location>
</feature>
<dbReference type="SUPFAM" id="SSF103481">
    <property type="entry name" value="Multidrug resistance efflux transporter EmrE"/>
    <property type="match status" value="2"/>
</dbReference>
<keyword evidence="5 6" id="KW-0472">Membrane</keyword>
<name>A0A4P2VM59_FLUSA</name>
<feature type="transmembrane region" description="Helical" evidence="6">
    <location>
        <begin position="276"/>
        <end position="293"/>
    </location>
</feature>
<feature type="domain" description="EamA" evidence="7">
    <location>
        <begin position="12"/>
        <end position="146"/>
    </location>
</feature>
<protein>
    <submittedName>
        <fullName evidence="8">EamA/RhaT family transporter</fullName>
    </submittedName>
</protein>
<dbReference type="RefSeq" id="WP_130612196.1">
    <property type="nucleotide sequence ID" value="NZ_AP019368.1"/>
</dbReference>
<accession>A0A4P2VM59</accession>